<dbReference type="Proteomes" id="UP000179243">
    <property type="component" value="Unassembled WGS sequence"/>
</dbReference>
<comment type="caution">
    <text evidence="1">The sequence shown here is derived from an EMBL/GenBank/DDBJ whole genome shotgun (WGS) entry which is preliminary data.</text>
</comment>
<dbReference type="AlphaFoldDB" id="A0A1F7F325"/>
<accession>A0A1F7F325</accession>
<gene>
    <name evidence="1" type="ORF">A2519_17020</name>
</gene>
<dbReference type="EMBL" id="MFYX01000136">
    <property type="protein sequence ID" value="OGK00962.1"/>
    <property type="molecule type" value="Genomic_DNA"/>
</dbReference>
<protein>
    <submittedName>
        <fullName evidence="1">Uncharacterized protein</fullName>
    </submittedName>
</protein>
<organism evidence="1 2">
    <name type="scientific">Candidatus Raymondbacteria bacterium RIFOXYD12_FULL_49_13</name>
    <dbReference type="NCBI Taxonomy" id="1817890"/>
    <lineage>
        <taxon>Bacteria</taxon>
        <taxon>Raymondiibacteriota</taxon>
    </lineage>
</organism>
<name>A0A1F7F325_UNCRA</name>
<reference evidence="1 2" key="1">
    <citation type="journal article" date="2016" name="Nat. Commun.">
        <title>Thousands of microbial genomes shed light on interconnected biogeochemical processes in an aquifer system.</title>
        <authorList>
            <person name="Anantharaman K."/>
            <person name="Brown C.T."/>
            <person name="Hug L.A."/>
            <person name="Sharon I."/>
            <person name="Castelle C.J."/>
            <person name="Probst A.J."/>
            <person name="Thomas B.C."/>
            <person name="Singh A."/>
            <person name="Wilkins M.J."/>
            <person name="Karaoz U."/>
            <person name="Brodie E.L."/>
            <person name="Williams K.H."/>
            <person name="Hubbard S.S."/>
            <person name="Banfield J.F."/>
        </authorList>
    </citation>
    <scope>NUCLEOTIDE SEQUENCE [LARGE SCALE GENOMIC DNA]</scope>
</reference>
<evidence type="ECO:0000313" key="2">
    <source>
        <dbReference type="Proteomes" id="UP000179243"/>
    </source>
</evidence>
<sequence length="63" mass="7810">MENKMNATNLNQLFEEYKKVYDQINYPIEKELFIAKQRKLEELSEKIKYMQLKQKIKYSNNLY</sequence>
<proteinExistence type="predicted"/>
<evidence type="ECO:0000313" key="1">
    <source>
        <dbReference type="EMBL" id="OGK00962.1"/>
    </source>
</evidence>